<dbReference type="EMBL" id="LECT01000029">
    <property type="protein sequence ID" value="KLU04319.1"/>
    <property type="molecule type" value="Genomic_DNA"/>
</dbReference>
<feature type="coiled-coil region" evidence="1">
    <location>
        <begin position="30"/>
        <end position="57"/>
    </location>
</feature>
<evidence type="ECO:0000313" key="3">
    <source>
        <dbReference type="Proteomes" id="UP000036367"/>
    </source>
</evidence>
<protein>
    <submittedName>
        <fullName evidence="2">Uncharacterized protein</fullName>
    </submittedName>
</protein>
<dbReference type="Proteomes" id="UP000036367">
    <property type="component" value="Unassembled WGS sequence"/>
</dbReference>
<dbReference type="AlphaFoldDB" id="A0A0J1EFM9"/>
<gene>
    <name evidence="2" type="ORF">RISK_003905</name>
</gene>
<name>A0A0J1EFM9_RHOIS</name>
<dbReference type="OrthoDB" id="10005740at2"/>
<evidence type="ECO:0000313" key="2">
    <source>
        <dbReference type="EMBL" id="KLU04319.1"/>
    </source>
</evidence>
<keyword evidence="3" id="KW-1185">Reference proteome</keyword>
<reference evidence="2" key="1">
    <citation type="submission" date="2015-05" db="EMBL/GenBank/DDBJ databases">
        <title>Permanent draft genome of Rhodopirellula islandicus K833.</title>
        <authorList>
            <person name="Kizina J."/>
            <person name="Richter M."/>
            <person name="Glockner F.O."/>
            <person name="Harder J."/>
        </authorList>
    </citation>
    <scope>NUCLEOTIDE SEQUENCE [LARGE SCALE GENOMIC DNA]</scope>
    <source>
        <strain evidence="2">K833</strain>
    </source>
</reference>
<comment type="caution">
    <text evidence="2">The sequence shown here is derived from an EMBL/GenBank/DDBJ whole genome shotgun (WGS) entry which is preliminary data.</text>
</comment>
<keyword evidence="1" id="KW-0175">Coiled coil</keyword>
<dbReference type="PROSITE" id="PS51257">
    <property type="entry name" value="PROKAR_LIPOPROTEIN"/>
    <property type="match status" value="1"/>
</dbReference>
<sequence length="60" mass="6390">MKVASLFGKSWLALLLVGMWVGCEAKPTVISEDEDAFAAYDAAMENAEAEAAEEAEKLAP</sequence>
<proteinExistence type="predicted"/>
<evidence type="ECO:0000256" key="1">
    <source>
        <dbReference type="SAM" id="Coils"/>
    </source>
</evidence>
<accession>A0A0J1EFM9</accession>
<organism evidence="2 3">
    <name type="scientific">Rhodopirellula islandica</name>
    <dbReference type="NCBI Taxonomy" id="595434"/>
    <lineage>
        <taxon>Bacteria</taxon>
        <taxon>Pseudomonadati</taxon>
        <taxon>Planctomycetota</taxon>
        <taxon>Planctomycetia</taxon>
        <taxon>Pirellulales</taxon>
        <taxon>Pirellulaceae</taxon>
        <taxon>Rhodopirellula</taxon>
    </lineage>
</organism>
<dbReference type="RefSeq" id="WP_047815240.1">
    <property type="nucleotide sequence ID" value="NZ_LECT01000029.1"/>
</dbReference>